<protein>
    <submittedName>
        <fullName evidence="1">Uncharacterized protein</fullName>
    </submittedName>
</protein>
<reference evidence="1 2" key="1">
    <citation type="submission" date="2016-05" db="EMBL/GenBank/DDBJ databases">
        <title>Single-cell genome of chain-forming Candidatus Thiomargarita nelsonii and comparison to other large sulfur-oxidizing bacteria.</title>
        <authorList>
            <person name="Winkel M."/>
            <person name="Salman V."/>
            <person name="Woyke T."/>
            <person name="Schulz-Vogt H."/>
            <person name="Richter M."/>
            <person name="Flood B."/>
            <person name="Bailey J."/>
            <person name="Amann R."/>
            <person name="Mussmann M."/>
        </authorList>
    </citation>
    <scope>NUCLEOTIDE SEQUENCE [LARGE SCALE GENOMIC DNA]</scope>
    <source>
        <strain evidence="1 2">THI036</strain>
    </source>
</reference>
<keyword evidence="2" id="KW-1185">Reference proteome</keyword>
<dbReference type="CDD" id="cd04508">
    <property type="entry name" value="Tudor_SF"/>
    <property type="match status" value="1"/>
</dbReference>
<comment type="caution">
    <text evidence="1">The sequence shown here is derived from an EMBL/GenBank/DDBJ whole genome shotgun (WGS) entry which is preliminary data.</text>
</comment>
<evidence type="ECO:0000313" key="2">
    <source>
        <dbReference type="Proteomes" id="UP000076962"/>
    </source>
</evidence>
<gene>
    <name evidence="1" type="ORF">THIOM_001166</name>
</gene>
<evidence type="ECO:0000313" key="1">
    <source>
        <dbReference type="EMBL" id="OAD23008.1"/>
    </source>
</evidence>
<dbReference type="PATRIC" id="fig|1003181.4.peg.1666"/>
<organism evidence="1 2">
    <name type="scientific">Candidatus Thiomargarita nelsonii</name>
    <dbReference type="NCBI Taxonomy" id="1003181"/>
    <lineage>
        <taxon>Bacteria</taxon>
        <taxon>Pseudomonadati</taxon>
        <taxon>Pseudomonadota</taxon>
        <taxon>Gammaproteobacteria</taxon>
        <taxon>Thiotrichales</taxon>
        <taxon>Thiotrichaceae</taxon>
        <taxon>Thiomargarita</taxon>
    </lineage>
</organism>
<name>A0A176S509_9GAMM</name>
<dbReference type="EMBL" id="LUTY01000606">
    <property type="protein sequence ID" value="OAD23008.1"/>
    <property type="molecule type" value="Genomic_DNA"/>
</dbReference>
<dbReference type="AlphaFoldDB" id="A0A176S509"/>
<accession>A0A176S509</accession>
<sequence>MLEHKINEKQGPFEGSRCLAIKEGGGWQQATIRRLNEDGSFNIEFDIKDDIEVIMPHGWYGMTKAEISFNDTDKWASVFDILIANKVGLGQKEFKNALALLGISVGDEQIQKLWLQSCKRLFDIEAEKAEALILDAEQAYELFRHLGLSAKSFEKRLNTKPENYFKLYWNMVRMGGREPSEIGRPVTLDDAFAALGVSESEVDAEKVSFFRAFEESHGILLPETLKKFLSQVGVASAVTDSHPNSPTLLPLEDWVLQRLDDGRGGKAYLITIMIPH</sequence>
<proteinExistence type="predicted"/>
<dbReference type="Proteomes" id="UP000076962">
    <property type="component" value="Unassembled WGS sequence"/>
</dbReference>
<feature type="non-terminal residue" evidence="1">
    <location>
        <position position="276"/>
    </location>
</feature>